<keyword evidence="3" id="KW-0812">Transmembrane</keyword>
<organism evidence="4 5">
    <name type="scientific">Nocardioides marmoribigeumensis</name>
    <dbReference type="NCBI Taxonomy" id="433649"/>
    <lineage>
        <taxon>Bacteria</taxon>
        <taxon>Bacillati</taxon>
        <taxon>Actinomycetota</taxon>
        <taxon>Actinomycetes</taxon>
        <taxon>Propionibacteriales</taxon>
        <taxon>Nocardioidaceae</taxon>
        <taxon>Nocardioides</taxon>
    </lineage>
</organism>
<comment type="caution">
    <text evidence="4">The sequence shown here is derived from an EMBL/GenBank/DDBJ whole genome shotgun (WGS) entry which is preliminary data.</text>
</comment>
<dbReference type="InterPro" id="IPR048254">
    <property type="entry name" value="CDP_ALCOHOL_P_TRANSF_CS"/>
</dbReference>
<evidence type="ECO:0000256" key="2">
    <source>
        <dbReference type="RuleBase" id="RU003750"/>
    </source>
</evidence>
<feature type="transmembrane region" description="Helical" evidence="3">
    <location>
        <begin position="276"/>
        <end position="296"/>
    </location>
</feature>
<reference evidence="4 5" key="1">
    <citation type="submission" date="2023-07" db="EMBL/GenBank/DDBJ databases">
        <title>Sequencing the genomes of 1000 actinobacteria strains.</title>
        <authorList>
            <person name="Klenk H.-P."/>
        </authorList>
    </citation>
    <scope>NUCLEOTIDE SEQUENCE [LARGE SCALE GENOMIC DNA]</scope>
    <source>
        <strain evidence="4 5">DSM 19426</strain>
    </source>
</reference>
<name>A0ABU2C0K1_9ACTN</name>
<dbReference type="SUPFAM" id="SSF53649">
    <property type="entry name" value="Alkaline phosphatase-like"/>
    <property type="match status" value="1"/>
</dbReference>
<dbReference type="Gene3D" id="3.40.720.10">
    <property type="entry name" value="Alkaline Phosphatase, subunit A"/>
    <property type="match status" value="1"/>
</dbReference>
<proteinExistence type="inferred from homology"/>
<accession>A0ABU2C0K1</accession>
<dbReference type="Pfam" id="PF01066">
    <property type="entry name" value="CDP-OH_P_transf"/>
    <property type="match status" value="1"/>
</dbReference>
<dbReference type="Proteomes" id="UP001183648">
    <property type="component" value="Unassembled WGS sequence"/>
</dbReference>
<feature type="transmembrane region" description="Helical" evidence="3">
    <location>
        <begin position="123"/>
        <end position="141"/>
    </location>
</feature>
<feature type="transmembrane region" description="Helical" evidence="3">
    <location>
        <begin position="223"/>
        <end position="241"/>
    </location>
</feature>
<evidence type="ECO:0000256" key="3">
    <source>
        <dbReference type="SAM" id="Phobius"/>
    </source>
</evidence>
<dbReference type="InterPro" id="IPR000462">
    <property type="entry name" value="CDP-OH_P_trans"/>
</dbReference>
<feature type="transmembrane region" description="Helical" evidence="3">
    <location>
        <begin position="199"/>
        <end position="216"/>
    </location>
</feature>
<evidence type="ECO:0000313" key="5">
    <source>
        <dbReference type="Proteomes" id="UP001183648"/>
    </source>
</evidence>
<protein>
    <submittedName>
        <fullName evidence="4">Phosphatidylglycerophosphate synthase</fullName>
    </submittedName>
</protein>
<gene>
    <name evidence="4" type="ORF">J2S63_003724</name>
</gene>
<sequence length="698" mass="73613">MRPVHPTPADRVTAARLVLALAVAVLALVAVAGHDARPVLCLLAAVALPLDAVDGHVARRTGTVTARGAHFDAETDALLVLALSTYVATSLGWWVLAVGAARYALLLAQAVCPPLRGPLRPAYWRKVVAALQGVALLAAATGFLPRVGALAVVAVALALLVVSFGTEVVERLTGAGAGPTILDGLAVALVWAAPALPTVTRVPVEALVLVALVLVLPGRVGRALAVTVGAVGGLLLVLKVLDLGFRAVLDRDFRPVADWTYLPSAVGVLSDSVGGLAARAAAVGAVVAAVTAVVLVPLATVRTCALARRHPLPATRAVLGLAAVALVTAPLGAGGLSSASARLAVAEVRTARADLHDRGVFAAQIARDPFGSVPGDHLLQGLRGKDVLLVFVESYGRSAVQDSSYAPGIRAVLAAGSRRLGAAGYRSRSGFLTSPTFGAGSWLAHASVQSGLWVSGQRRYEQLLATRRLTLSTAFDRAGWRTLLDVPADTEDWPAGEHFYGVDQLHDSRDVGYRGPRFGYAPVPDQYTLDWFARHELTPGDRRPVMAEIDLVSSHHPWAPLPRLVPWDRVGDGSVFHGMPQQGESAAEVLADTRRVRSAYGRSVEYTLRTVVSFLARSGGDLVVVMLGDHQPHHYVSGAHPGYDVPVTLIAKDPAVVRRAAGWGWEPGLLPSRQAPVWRMDAFRDRFLAAFAEPTRRR</sequence>
<keyword evidence="3" id="KW-0472">Membrane</keyword>
<keyword evidence="5" id="KW-1185">Reference proteome</keyword>
<evidence type="ECO:0000256" key="1">
    <source>
        <dbReference type="ARBA" id="ARBA00022679"/>
    </source>
</evidence>
<evidence type="ECO:0000313" key="4">
    <source>
        <dbReference type="EMBL" id="MDR7364171.1"/>
    </source>
</evidence>
<keyword evidence="1 2" id="KW-0808">Transferase</keyword>
<keyword evidence="3" id="KW-1133">Transmembrane helix</keyword>
<dbReference type="RefSeq" id="WP_310305508.1">
    <property type="nucleotide sequence ID" value="NZ_BAAAPS010000005.1"/>
</dbReference>
<comment type="similarity">
    <text evidence="2">Belongs to the CDP-alcohol phosphatidyltransferase class-I family.</text>
</comment>
<dbReference type="PROSITE" id="PS00379">
    <property type="entry name" value="CDP_ALCOHOL_P_TRANSF"/>
    <property type="match status" value="1"/>
</dbReference>
<dbReference type="Gene3D" id="1.20.120.1760">
    <property type="match status" value="1"/>
</dbReference>
<feature type="transmembrane region" description="Helical" evidence="3">
    <location>
        <begin position="147"/>
        <end position="165"/>
    </location>
</feature>
<feature type="transmembrane region" description="Helical" evidence="3">
    <location>
        <begin position="172"/>
        <end position="193"/>
    </location>
</feature>
<dbReference type="EMBL" id="JAVDYG010000001">
    <property type="protein sequence ID" value="MDR7364171.1"/>
    <property type="molecule type" value="Genomic_DNA"/>
</dbReference>
<dbReference type="InterPro" id="IPR017850">
    <property type="entry name" value="Alkaline_phosphatase_core_sf"/>
</dbReference>
<dbReference type="InterPro" id="IPR043130">
    <property type="entry name" value="CDP-OH_PTrfase_TM_dom"/>
</dbReference>
<feature type="transmembrane region" description="Helical" evidence="3">
    <location>
        <begin position="317"/>
        <end position="336"/>
    </location>
</feature>